<gene>
    <name evidence="4" type="ORF">F0185_01360</name>
</gene>
<evidence type="ECO:0000313" key="4">
    <source>
        <dbReference type="EMBL" id="NHZ32241.1"/>
    </source>
</evidence>
<evidence type="ECO:0000256" key="1">
    <source>
        <dbReference type="SAM" id="Coils"/>
    </source>
</evidence>
<feature type="compositionally biased region" description="Basic residues" evidence="2">
    <location>
        <begin position="202"/>
        <end position="212"/>
    </location>
</feature>
<keyword evidence="5" id="KW-1185">Reference proteome</keyword>
<proteinExistence type="predicted"/>
<sequence length="308" mass="32982">MNLQDQVIYRCIHAACARPMPRRVDFCPYCGTAQHEGALRPASAAVSEPVPAPAPPVAAYVAPAVEAPAFVQEVPIAPARPGPAAAPPPPPPIPGPAAAAVPPAPPKAVPRAAPSGPALRKPIRLRYWLMALAVLAGIWFMARPEPKKFEARIEQAILQAEDCNIKEARAELDALRRDKASEAQLDRLQSSIGAAASACERKRTRGAKAKSAPKRDTPAVPVKPEAPVVERPVIERPAGQSARNLIAEAERELAQGNYKAASDKLETCIAMVDGSRECAAFKKHADRLLTDMRHCVGAGREWINDRCM</sequence>
<keyword evidence="3" id="KW-1133">Transmembrane helix</keyword>
<feature type="region of interest" description="Disordered" evidence="2">
    <location>
        <begin position="81"/>
        <end position="115"/>
    </location>
</feature>
<reference evidence="4 5" key="1">
    <citation type="submission" date="2019-09" db="EMBL/GenBank/DDBJ databases">
        <title>Taxonomy of Antarctic Massilia spp.: description of Massilia rubra sp. nov., Massilia aquatica sp. nov., Massilia mucilaginosa sp. nov., Massilia frigida sp. nov. isolated from streams, lakes and regoliths.</title>
        <authorList>
            <person name="Holochova P."/>
            <person name="Sedlacek I."/>
            <person name="Kralova S."/>
            <person name="Maslanova I."/>
            <person name="Busse H.-J."/>
            <person name="Stankova E."/>
            <person name="Vrbovska V."/>
            <person name="Kovarovic V."/>
            <person name="Bartak M."/>
            <person name="Svec P."/>
            <person name="Pantucek R."/>
        </authorList>
    </citation>
    <scope>NUCLEOTIDE SEQUENCE [LARGE SCALE GENOMIC DNA]</scope>
    <source>
        <strain evidence="4 5">CCM 8692</strain>
    </source>
</reference>
<feature type="compositionally biased region" description="Pro residues" evidence="2">
    <location>
        <begin position="81"/>
        <end position="95"/>
    </location>
</feature>
<evidence type="ECO:0000256" key="2">
    <source>
        <dbReference type="SAM" id="MobiDB-lite"/>
    </source>
</evidence>
<evidence type="ECO:0000313" key="5">
    <source>
        <dbReference type="Proteomes" id="UP000785613"/>
    </source>
</evidence>
<evidence type="ECO:0000256" key="3">
    <source>
        <dbReference type="SAM" id="Phobius"/>
    </source>
</evidence>
<accession>A0ABX0LPX4</accession>
<organism evidence="4 5">
    <name type="scientific">Massilia rubra</name>
    <dbReference type="NCBI Taxonomy" id="2607910"/>
    <lineage>
        <taxon>Bacteria</taxon>
        <taxon>Pseudomonadati</taxon>
        <taxon>Pseudomonadota</taxon>
        <taxon>Betaproteobacteria</taxon>
        <taxon>Burkholderiales</taxon>
        <taxon>Oxalobacteraceae</taxon>
        <taxon>Telluria group</taxon>
        <taxon>Massilia</taxon>
    </lineage>
</organism>
<feature type="region of interest" description="Disordered" evidence="2">
    <location>
        <begin position="199"/>
        <end position="222"/>
    </location>
</feature>
<keyword evidence="3" id="KW-0812">Transmembrane</keyword>
<feature type="coiled-coil region" evidence="1">
    <location>
        <begin position="158"/>
        <end position="185"/>
    </location>
</feature>
<keyword evidence="3" id="KW-0472">Membrane</keyword>
<dbReference type="EMBL" id="VUYU01000001">
    <property type="protein sequence ID" value="NHZ32241.1"/>
    <property type="molecule type" value="Genomic_DNA"/>
</dbReference>
<protein>
    <submittedName>
        <fullName evidence="4">Uncharacterized protein</fullName>
    </submittedName>
</protein>
<name>A0ABX0LPX4_9BURK</name>
<feature type="transmembrane region" description="Helical" evidence="3">
    <location>
        <begin position="125"/>
        <end position="142"/>
    </location>
</feature>
<comment type="caution">
    <text evidence="4">The sequence shown here is derived from an EMBL/GenBank/DDBJ whole genome shotgun (WGS) entry which is preliminary data.</text>
</comment>
<dbReference type="RefSeq" id="WP_167220884.1">
    <property type="nucleotide sequence ID" value="NZ_VUYU01000001.1"/>
</dbReference>
<keyword evidence="1" id="KW-0175">Coiled coil</keyword>
<dbReference type="Proteomes" id="UP000785613">
    <property type="component" value="Unassembled WGS sequence"/>
</dbReference>